<dbReference type="Gene3D" id="3.30.9.10">
    <property type="entry name" value="D-Amino Acid Oxidase, subunit A, domain 2"/>
    <property type="match status" value="1"/>
</dbReference>
<dbReference type="Proteomes" id="UP000245680">
    <property type="component" value="Unassembled WGS sequence"/>
</dbReference>
<dbReference type="PANTHER" id="PTHR13847:SF287">
    <property type="entry name" value="FAD-DEPENDENT OXIDOREDUCTASE DOMAIN-CONTAINING PROTEIN 1"/>
    <property type="match status" value="1"/>
</dbReference>
<proteinExistence type="predicted"/>
<evidence type="ECO:0000256" key="1">
    <source>
        <dbReference type="ARBA" id="ARBA00023002"/>
    </source>
</evidence>
<dbReference type="PANTHER" id="PTHR13847">
    <property type="entry name" value="SARCOSINE DEHYDROGENASE-RELATED"/>
    <property type="match status" value="1"/>
</dbReference>
<accession>A0A2V2LC21</accession>
<name>A0A2V2LC21_9RHOB</name>
<sequence length="365" mass="37697">MSTADIIVIGGGIAGISAAAELAARADVLVLEGEAAPGYHATGRSAAVFIRNYGNAVLRVLSGLSEPVLADPGELADGPLLKPRGELMIATEAELPLLDAYAEGATGLERITGAQAGALCPLLRPGHVAAALYEPGAQDIDVDRLLQGYLRRLKARGGRVQCRAPVSAILRQSDGWRITAGGRAYSAPLIVNAAGGWADSVARMAGAVPLSLVPLRRSAVLVPLPDGIDAAAWPVVVSAPETWYAKPDAGMLMVSPADADPVEPHDAWPEDIVIAEGLDRFQQAMALEVTRVGRSWAGLRTFAPDRTPVVGHDPQVPGFFWLAGQGGYGVQTAPALAQLAAALVTGGDTAPYAGTPAALSPARFH</sequence>
<evidence type="ECO:0000313" key="4">
    <source>
        <dbReference type="Proteomes" id="UP000245680"/>
    </source>
</evidence>
<keyword evidence="4" id="KW-1185">Reference proteome</keyword>
<evidence type="ECO:0000259" key="2">
    <source>
        <dbReference type="Pfam" id="PF01266"/>
    </source>
</evidence>
<evidence type="ECO:0000313" key="3">
    <source>
        <dbReference type="EMBL" id="PWR02712.1"/>
    </source>
</evidence>
<dbReference type="SUPFAM" id="SSF51905">
    <property type="entry name" value="FAD/NAD(P)-binding domain"/>
    <property type="match status" value="1"/>
</dbReference>
<feature type="domain" description="FAD dependent oxidoreductase" evidence="2">
    <location>
        <begin position="5"/>
        <end position="343"/>
    </location>
</feature>
<organism evidence="3 4">
    <name type="scientific">Meridianimarinicoccus roseus</name>
    <dbReference type="NCBI Taxonomy" id="2072018"/>
    <lineage>
        <taxon>Bacteria</taxon>
        <taxon>Pseudomonadati</taxon>
        <taxon>Pseudomonadota</taxon>
        <taxon>Alphaproteobacteria</taxon>
        <taxon>Rhodobacterales</taxon>
        <taxon>Paracoccaceae</taxon>
        <taxon>Meridianimarinicoccus</taxon>
    </lineage>
</organism>
<dbReference type="RefSeq" id="WP_109811761.1">
    <property type="nucleotide sequence ID" value="NZ_QGKU01000033.1"/>
</dbReference>
<keyword evidence="1" id="KW-0560">Oxidoreductase</keyword>
<dbReference type="AlphaFoldDB" id="A0A2V2LC21"/>
<gene>
    <name evidence="3" type="ORF">DKT77_11090</name>
</gene>
<protein>
    <submittedName>
        <fullName evidence="3">Glycerol-3-phosphate dehydrogenase</fullName>
    </submittedName>
</protein>
<dbReference type="InterPro" id="IPR006076">
    <property type="entry name" value="FAD-dep_OxRdtase"/>
</dbReference>
<reference evidence="3 4" key="1">
    <citation type="submission" date="2018-05" db="EMBL/GenBank/DDBJ databases">
        <title>Rhodobacteraceae gen. nov., sp. nov. isolated from sea water.</title>
        <authorList>
            <person name="Ren Y."/>
        </authorList>
    </citation>
    <scope>NUCLEOTIDE SEQUENCE [LARGE SCALE GENOMIC DNA]</scope>
    <source>
        <strain evidence="3 4">TG-679</strain>
    </source>
</reference>
<dbReference type="GO" id="GO:0016491">
    <property type="term" value="F:oxidoreductase activity"/>
    <property type="evidence" value="ECO:0007669"/>
    <property type="project" value="UniProtKB-KW"/>
</dbReference>
<dbReference type="InterPro" id="IPR036188">
    <property type="entry name" value="FAD/NAD-bd_sf"/>
</dbReference>
<dbReference type="Pfam" id="PF01266">
    <property type="entry name" value="DAO"/>
    <property type="match status" value="1"/>
</dbReference>
<dbReference type="OrthoDB" id="7421214at2"/>
<comment type="caution">
    <text evidence="3">The sequence shown here is derived from an EMBL/GenBank/DDBJ whole genome shotgun (WGS) entry which is preliminary data.</text>
</comment>
<dbReference type="Gene3D" id="3.50.50.60">
    <property type="entry name" value="FAD/NAD(P)-binding domain"/>
    <property type="match status" value="1"/>
</dbReference>
<dbReference type="EMBL" id="QGKU01000033">
    <property type="protein sequence ID" value="PWR02712.1"/>
    <property type="molecule type" value="Genomic_DNA"/>
</dbReference>
<dbReference type="GO" id="GO:0005737">
    <property type="term" value="C:cytoplasm"/>
    <property type="evidence" value="ECO:0007669"/>
    <property type="project" value="TreeGrafter"/>
</dbReference>